<dbReference type="Proteomes" id="UP000617628">
    <property type="component" value="Unassembled WGS sequence"/>
</dbReference>
<dbReference type="Pfam" id="PF05940">
    <property type="entry name" value="NnrS"/>
    <property type="match status" value="1"/>
</dbReference>
<keyword evidence="3" id="KW-1185">Reference proteome</keyword>
<name>A0A934S0C2_9BACT</name>
<feature type="transmembrane region" description="Helical" evidence="1">
    <location>
        <begin position="182"/>
        <end position="205"/>
    </location>
</feature>
<gene>
    <name evidence="2" type="ORF">JIN87_18350</name>
</gene>
<evidence type="ECO:0000256" key="1">
    <source>
        <dbReference type="SAM" id="Phobius"/>
    </source>
</evidence>
<reference evidence="2" key="1">
    <citation type="submission" date="2021-01" db="EMBL/GenBank/DDBJ databases">
        <title>Modified the classification status of verrucomicrobia.</title>
        <authorList>
            <person name="Feng X."/>
        </authorList>
    </citation>
    <scope>NUCLEOTIDE SEQUENCE</scope>
    <source>
        <strain evidence="2">KCTC 13126</strain>
    </source>
</reference>
<feature type="transmembrane region" description="Helical" evidence="1">
    <location>
        <begin position="65"/>
        <end position="85"/>
    </location>
</feature>
<feature type="transmembrane region" description="Helical" evidence="1">
    <location>
        <begin position="349"/>
        <end position="368"/>
    </location>
</feature>
<feature type="transmembrane region" description="Helical" evidence="1">
    <location>
        <begin position="226"/>
        <end position="248"/>
    </location>
</feature>
<proteinExistence type="predicted"/>
<dbReference type="InterPro" id="IPR010266">
    <property type="entry name" value="NnrS"/>
</dbReference>
<feature type="transmembrane region" description="Helical" evidence="1">
    <location>
        <begin position="374"/>
        <end position="392"/>
    </location>
</feature>
<protein>
    <submittedName>
        <fullName evidence="2">NnrS family protein</fullName>
    </submittedName>
</protein>
<comment type="caution">
    <text evidence="2">The sequence shown here is derived from an EMBL/GenBank/DDBJ whole genome shotgun (WGS) entry which is preliminary data.</text>
</comment>
<dbReference type="EMBL" id="JAENIL010000036">
    <property type="protein sequence ID" value="MBK1878850.1"/>
    <property type="molecule type" value="Genomic_DNA"/>
</dbReference>
<feature type="transmembrane region" description="Helical" evidence="1">
    <location>
        <begin position="97"/>
        <end position="116"/>
    </location>
</feature>
<keyword evidence="1" id="KW-1133">Transmembrane helix</keyword>
<dbReference type="RefSeq" id="WP_200357063.1">
    <property type="nucleotide sequence ID" value="NZ_JAENIL010000036.1"/>
</dbReference>
<keyword evidence="1" id="KW-0472">Membrane</keyword>
<dbReference type="AlphaFoldDB" id="A0A934S0C2"/>
<feature type="transmembrane region" description="Helical" evidence="1">
    <location>
        <begin position="151"/>
        <end position="170"/>
    </location>
</feature>
<evidence type="ECO:0000313" key="2">
    <source>
        <dbReference type="EMBL" id="MBK1878850.1"/>
    </source>
</evidence>
<feature type="transmembrane region" description="Helical" evidence="1">
    <location>
        <begin position="32"/>
        <end position="53"/>
    </location>
</feature>
<feature type="transmembrane region" description="Helical" evidence="1">
    <location>
        <begin position="310"/>
        <end position="328"/>
    </location>
</feature>
<keyword evidence="1" id="KW-0812">Transmembrane</keyword>
<organism evidence="2 3">
    <name type="scientific">Pelagicoccus mobilis</name>
    <dbReference type="NCBI Taxonomy" id="415221"/>
    <lineage>
        <taxon>Bacteria</taxon>
        <taxon>Pseudomonadati</taxon>
        <taxon>Verrucomicrobiota</taxon>
        <taxon>Opitutia</taxon>
        <taxon>Puniceicoccales</taxon>
        <taxon>Pelagicoccaceae</taxon>
        <taxon>Pelagicoccus</taxon>
    </lineage>
</organism>
<feature type="transmembrane region" description="Helical" evidence="1">
    <location>
        <begin position="287"/>
        <end position="304"/>
    </location>
</feature>
<accession>A0A934S0C2</accession>
<feature type="transmembrane region" description="Helical" evidence="1">
    <location>
        <begin position="122"/>
        <end position="139"/>
    </location>
</feature>
<evidence type="ECO:0000313" key="3">
    <source>
        <dbReference type="Proteomes" id="UP000617628"/>
    </source>
</evidence>
<sequence>MSQQRFHVFHPQQRNRPPNSFYTLAENEPFRIFFPLGMLLGIIGIALWPLHYAGVIETYPLASHLRLMIHGFLGSFVIGFLFTAGPRLLSCPQPNGSIIEGLLIVSILQSVFAFLHPIAADALFLFQLSAVLFLGLVGFKHRSDLPPPGFILGIAGLLSALVGAVLMLMTDLGKGGSLGYQLSRILLFQAFPVLPIIGIGAFFFPKLTKDKNPQDLPVSRYPSKQWLVRASYAATAAFAFGFSVYLEIKGNHQFAYLLRAATLATYLCLETPLLIRSRGDSSQRLHLIACSIAIVSSFAAIAFYPAQKTAWLHGFFICGLSGAIVLVATRVVFGHSGRPLLALASRKPLLWGILFLAIAASARVFADFRPDIRITHYLYAATFWLVVAAVWLSKVAPKVRFEEPEEPSNPLAPPRPR</sequence>